<comment type="caution">
    <text evidence="1">The sequence shown here is derived from an EMBL/GenBank/DDBJ whole genome shotgun (WGS) entry which is preliminary data.</text>
</comment>
<reference evidence="1 2" key="1">
    <citation type="journal article" date="2024" name="BMC Genomics">
        <title>De novo assembly and annotation of Popillia japonica's genome with initial clues to its potential as an invasive pest.</title>
        <authorList>
            <person name="Cucini C."/>
            <person name="Boschi S."/>
            <person name="Funari R."/>
            <person name="Cardaioli E."/>
            <person name="Iannotti N."/>
            <person name="Marturano G."/>
            <person name="Paoli F."/>
            <person name="Bruttini M."/>
            <person name="Carapelli A."/>
            <person name="Frati F."/>
            <person name="Nardi F."/>
        </authorList>
    </citation>
    <scope>NUCLEOTIDE SEQUENCE [LARGE SCALE GENOMIC DNA]</scope>
    <source>
        <strain evidence="1">DMR45628</strain>
    </source>
</reference>
<evidence type="ECO:0000313" key="1">
    <source>
        <dbReference type="EMBL" id="KAK9704509.1"/>
    </source>
</evidence>
<protein>
    <submittedName>
        <fullName evidence="1">Uncharacterized protein</fullName>
    </submittedName>
</protein>
<dbReference type="AlphaFoldDB" id="A0AAW1JK41"/>
<sequence>MKSSPAVMPFLSFAVLDSTSPSVIRPSHDEHQLNKNGGEVMLCRYVRENCKANPLTMSADSLTSVPFRCMCPGIRSAQDSFTNFQEASGFVRILDQIRCWRVF</sequence>
<dbReference type="EMBL" id="JASPKY010000348">
    <property type="protein sequence ID" value="KAK9704509.1"/>
    <property type="molecule type" value="Genomic_DNA"/>
</dbReference>
<evidence type="ECO:0000313" key="2">
    <source>
        <dbReference type="Proteomes" id="UP001458880"/>
    </source>
</evidence>
<gene>
    <name evidence="1" type="ORF">QE152_g27817</name>
</gene>
<keyword evidence="2" id="KW-1185">Reference proteome</keyword>
<name>A0AAW1JK41_POPJA</name>
<accession>A0AAW1JK41</accession>
<organism evidence="1 2">
    <name type="scientific">Popillia japonica</name>
    <name type="common">Japanese beetle</name>
    <dbReference type="NCBI Taxonomy" id="7064"/>
    <lineage>
        <taxon>Eukaryota</taxon>
        <taxon>Metazoa</taxon>
        <taxon>Ecdysozoa</taxon>
        <taxon>Arthropoda</taxon>
        <taxon>Hexapoda</taxon>
        <taxon>Insecta</taxon>
        <taxon>Pterygota</taxon>
        <taxon>Neoptera</taxon>
        <taxon>Endopterygota</taxon>
        <taxon>Coleoptera</taxon>
        <taxon>Polyphaga</taxon>
        <taxon>Scarabaeiformia</taxon>
        <taxon>Scarabaeidae</taxon>
        <taxon>Rutelinae</taxon>
        <taxon>Popillia</taxon>
    </lineage>
</organism>
<proteinExistence type="predicted"/>
<dbReference type="Proteomes" id="UP001458880">
    <property type="component" value="Unassembled WGS sequence"/>
</dbReference>